<proteinExistence type="predicted"/>
<comment type="caution">
    <text evidence="3">The sequence shown here is derived from an EMBL/GenBank/DDBJ whole genome shotgun (WGS) entry which is preliminary data.</text>
</comment>
<keyword evidence="2" id="KW-0812">Transmembrane</keyword>
<keyword evidence="2" id="KW-0472">Membrane</keyword>
<feature type="transmembrane region" description="Helical" evidence="2">
    <location>
        <begin position="12"/>
        <end position="32"/>
    </location>
</feature>
<accession>A0A1G2QXW0</accession>
<keyword evidence="2" id="KW-1133">Transmembrane helix</keyword>
<evidence type="ECO:0000256" key="1">
    <source>
        <dbReference type="SAM" id="MobiDB-lite"/>
    </source>
</evidence>
<feature type="compositionally biased region" description="Pro residues" evidence="1">
    <location>
        <begin position="40"/>
        <end position="51"/>
    </location>
</feature>
<sequence length="217" mass="23991">MHFFQEFRTETKLLLLVAIAVVILVLGGVLLLKVGLGPSSPTPPPPAPAPSPQAQTEEVDTSAWQTYRNDEFGFEVKYPKNFVNKEYPSGIRSSEVFGIQFVDQKWGEGHYPSLTISVIETELSPREWLEKYSDPVSESSPGDIPEPAVGYRNAQDTIVNGRTALSVEFIATSDMSNSTLIQGESNRLYHIDAISSGLGDFPQEAYSQILSTFRFVD</sequence>
<name>A0A1G2QXW0_9BACT</name>
<dbReference type="EMBL" id="MHTS01000004">
    <property type="protein sequence ID" value="OHA64969.1"/>
    <property type="molecule type" value="Genomic_DNA"/>
</dbReference>
<feature type="region of interest" description="Disordered" evidence="1">
    <location>
        <begin position="40"/>
        <end position="59"/>
    </location>
</feature>
<evidence type="ECO:0000256" key="2">
    <source>
        <dbReference type="SAM" id="Phobius"/>
    </source>
</evidence>
<dbReference type="Proteomes" id="UP000178170">
    <property type="component" value="Unassembled WGS sequence"/>
</dbReference>
<evidence type="ECO:0000313" key="3">
    <source>
        <dbReference type="EMBL" id="OHA64969.1"/>
    </source>
</evidence>
<reference evidence="3 4" key="1">
    <citation type="journal article" date="2016" name="Nat. Commun.">
        <title>Thousands of microbial genomes shed light on interconnected biogeochemical processes in an aquifer system.</title>
        <authorList>
            <person name="Anantharaman K."/>
            <person name="Brown C.T."/>
            <person name="Hug L.A."/>
            <person name="Sharon I."/>
            <person name="Castelle C.J."/>
            <person name="Probst A.J."/>
            <person name="Thomas B.C."/>
            <person name="Singh A."/>
            <person name="Wilkins M.J."/>
            <person name="Karaoz U."/>
            <person name="Brodie E.L."/>
            <person name="Williams K.H."/>
            <person name="Hubbard S.S."/>
            <person name="Banfield J.F."/>
        </authorList>
    </citation>
    <scope>NUCLEOTIDE SEQUENCE [LARGE SCALE GENOMIC DNA]</scope>
</reference>
<evidence type="ECO:0008006" key="5">
    <source>
        <dbReference type="Google" id="ProtNLM"/>
    </source>
</evidence>
<organism evidence="3 4">
    <name type="scientific">Candidatus Wildermuthbacteria bacterium RIFCSPHIGHO2_01_FULL_48_27b</name>
    <dbReference type="NCBI Taxonomy" id="1802447"/>
    <lineage>
        <taxon>Bacteria</taxon>
        <taxon>Candidatus Wildermuthiibacteriota</taxon>
    </lineage>
</organism>
<evidence type="ECO:0000313" key="4">
    <source>
        <dbReference type="Proteomes" id="UP000178170"/>
    </source>
</evidence>
<gene>
    <name evidence="3" type="ORF">A2843_00520</name>
</gene>
<dbReference type="AlphaFoldDB" id="A0A1G2QXW0"/>
<protein>
    <recommendedName>
        <fullName evidence="5">PsbP C-terminal domain-containing protein</fullName>
    </recommendedName>
</protein>